<dbReference type="Proteomes" id="UP000198211">
    <property type="component" value="Unassembled WGS sequence"/>
</dbReference>
<dbReference type="InterPro" id="IPR001878">
    <property type="entry name" value="Znf_CCHC"/>
</dbReference>
<feature type="region of interest" description="Disordered" evidence="2">
    <location>
        <begin position="181"/>
        <end position="209"/>
    </location>
</feature>
<sequence>MPPKMEGSFNLYRAQVMAYVAPVHCLGVVDGTIARPLQGGTEQQQYDMLDYFVKDTLLREAHHTKREFSNYVWIMKIFFRATYTREQTMDSWLQEIHDTRRTLANLGRVIDDDLTVDVILMGVVHTHRAVVRQFSRIMTPGSRPTLQQVLNTLKSETKMDEIVRDEEDEGCKIMHVAKNEKSNDKTGMSTGGVKSGNGGGKNNEKGGGSKRKKVCYYCGKEGHFRNVCRQLHFDIKHGTVYESKMGIVMSAGDKSGGGVERTADQKVVIHNLHR</sequence>
<dbReference type="AlphaFoldDB" id="A0A225URF0"/>
<organism evidence="4 5">
    <name type="scientific">Phytophthora megakarya</name>
    <dbReference type="NCBI Taxonomy" id="4795"/>
    <lineage>
        <taxon>Eukaryota</taxon>
        <taxon>Sar</taxon>
        <taxon>Stramenopiles</taxon>
        <taxon>Oomycota</taxon>
        <taxon>Peronosporomycetes</taxon>
        <taxon>Peronosporales</taxon>
        <taxon>Peronosporaceae</taxon>
        <taxon>Phytophthora</taxon>
    </lineage>
</organism>
<keyword evidence="1" id="KW-0863">Zinc-finger</keyword>
<evidence type="ECO:0000256" key="1">
    <source>
        <dbReference type="PROSITE-ProRule" id="PRU00047"/>
    </source>
</evidence>
<dbReference type="SUPFAM" id="SSF57756">
    <property type="entry name" value="Retrovirus zinc finger-like domains"/>
    <property type="match status" value="1"/>
</dbReference>
<dbReference type="PROSITE" id="PS50158">
    <property type="entry name" value="ZF_CCHC"/>
    <property type="match status" value="1"/>
</dbReference>
<dbReference type="OrthoDB" id="126005at2759"/>
<name>A0A225URF0_9STRA</name>
<proteinExistence type="predicted"/>
<reference evidence="5" key="1">
    <citation type="submission" date="2017-03" db="EMBL/GenBank/DDBJ databases">
        <title>Phytopthora megakarya and P. palmivora, two closely related causual agents of cacao black pod achieved similar genome size and gene model numbers by different mechanisms.</title>
        <authorList>
            <person name="Ali S."/>
            <person name="Shao J."/>
            <person name="Larry D.J."/>
            <person name="Kronmiller B."/>
            <person name="Shen D."/>
            <person name="Strem M.D."/>
            <person name="Melnick R.L."/>
            <person name="Guiltinan M.J."/>
            <person name="Tyler B.M."/>
            <person name="Meinhardt L.W."/>
            <person name="Bailey B.A."/>
        </authorList>
    </citation>
    <scope>NUCLEOTIDE SEQUENCE [LARGE SCALE GENOMIC DNA]</scope>
    <source>
        <strain evidence="5">zdho120</strain>
    </source>
</reference>
<dbReference type="GO" id="GO:0008270">
    <property type="term" value="F:zinc ion binding"/>
    <property type="evidence" value="ECO:0007669"/>
    <property type="project" value="UniProtKB-KW"/>
</dbReference>
<feature type="domain" description="CCHC-type" evidence="3">
    <location>
        <begin position="215"/>
        <end position="230"/>
    </location>
</feature>
<accession>A0A225URF0</accession>
<feature type="compositionally biased region" description="Gly residues" evidence="2">
    <location>
        <begin position="189"/>
        <end position="201"/>
    </location>
</feature>
<evidence type="ECO:0000313" key="4">
    <source>
        <dbReference type="EMBL" id="OWY95603.1"/>
    </source>
</evidence>
<evidence type="ECO:0000313" key="5">
    <source>
        <dbReference type="Proteomes" id="UP000198211"/>
    </source>
</evidence>
<evidence type="ECO:0000256" key="2">
    <source>
        <dbReference type="SAM" id="MobiDB-lite"/>
    </source>
</evidence>
<keyword evidence="1" id="KW-0479">Metal-binding</keyword>
<dbReference type="GO" id="GO:0003676">
    <property type="term" value="F:nucleic acid binding"/>
    <property type="evidence" value="ECO:0007669"/>
    <property type="project" value="InterPro"/>
</dbReference>
<evidence type="ECO:0000259" key="3">
    <source>
        <dbReference type="PROSITE" id="PS50158"/>
    </source>
</evidence>
<dbReference type="EMBL" id="NBNE01012712">
    <property type="protein sequence ID" value="OWY95603.1"/>
    <property type="molecule type" value="Genomic_DNA"/>
</dbReference>
<dbReference type="SMART" id="SM00343">
    <property type="entry name" value="ZnF_C2HC"/>
    <property type="match status" value="1"/>
</dbReference>
<gene>
    <name evidence="4" type="ORF">PHMEG_00034349</name>
</gene>
<keyword evidence="1" id="KW-0862">Zinc</keyword>
<comment type="caution">
    <text evidence="4">The sequence shown here is derived from an EMBL/GenBank/DDBJ whole genome shotgun (WGS) entry which is preliminary data.</text>
</comment>
<keyword evidence="5" id="KW-1185">Reference proteome</keyword>
<dbReference type="Gene3D" id="4.10.60.10">
    <property type="entry name" value="Zinc finger, CCHC-type"/>
    <property type="match status" value="1"/>
</dbReference>
<protein>
    <recommendedName>
        <fullName evidence="3">CCHC-type domain-containing protein</fullName>
    </recommendedName>
</protein>
<dbReference type="InterPro" id="IPR036875">
    <property type="entry name" value="Znf_CCHC_sf"/>
</dbReference>